<dbReference type="Proteomes" id="UP000460257">
    <property type="component" value="Unassembled WGS sequence"/>
</dbReference>
<feature type="transmembrane region" description="Helical" evidence="1">
    <location>
        <begin position="178"/>
        <end position="198"/>
    </location>
</feature>
<feature type="transmembrane region" description="Helical" evidence="1">
    <location>
        <begin position="7"/>
        <end position="25"/>
    </location>
</feature>
<dbReference type="PANTHER" id="PTHR40078:SF1">
    <property type="entry name" value="INTEGRAL MEMBRANE PROTEIN"/>
    <property type="match status" value="1"/>
</dbReference>
<dbReference type="InterPro" id="IPR038750">
    <property type="entry name" value="YczE/YyaS-like"/>
</dbReference>
<dbReference type="Pfam" id="PF19700">
    <property type="entry name" value="DUF6198"/>
    <property type="match status" value="1"/>
</dbReference>
<sequence>MKQQKIFRFSIYILGFVVLALGIISNTKSGLGVTPIISIPYAISLIINFNFGNASMIMYTVLAIVEYIVKGRKFKLYDLLQIPLSFFLTRLFNLFGSFLPDAQTVPMRIFCLVVGIVCTGIGAAMSMNARLVPNPGDGIIQAISDRSKKNPGLVKNIFDIGCVTLTVLIGLLSTGHIVGVNIGTLCAMIGVGRVIAIYDHFLLTKTDKLSGITDDDEDYMSDEIGEMAE</sequence>
<accession>A0A6N7IXA5</accession>
<dbReference type="AlphaFoldDB" id="A0A6N7IXA5"/>
<dbReference type="EMBL" id="VOGC01000002">
    <property type="protein sequence ID" value="MQN00933.1"/>
    <property type="molecule type" value="Genomic_DNA"/>
</dbReference>
<dbReference type="PANTHER" id="PTHR40078">
    <property type="entry name" value="INTEGRAL MEMBRANE PROTEIN-RELATED"/>
    <property type="match status" value="1"/>
</dbReference>
<evidence type="ECO:0000256" key="1">
    <source>
        <dbReference type="SAM" id="Phobius"/>
    </source>
</evidence>
<organism evidence="2 3">
    <name type="scientific">Candidatus Weimeria bifida</name>
    <dbReference type="NCBI Taxonomy" id="2599074"/>
    <lineage>
        <taxon>Bacteria</taxon>
        <taxon>Bacillati</taxon>
        <taxon>Bacillota</taxon>
        <taxon>Clostridia</taxon>
        <taxon>Lachnospirales</taxon>
        <taxon>Lachnospiraceae</taxon>
        <taxon>Candidatus Weimeria</taxon>
    </lineage>
</organism>
<feature type="transmembrane region" description="Helical" evidence="1">
    <location>
        <begin position="107"/>
        <end position="132"/>
    </location>
</feature>
<keyword evidence="1" id="KW-0812">Transmembrane</keyword>
<evidence type="ECO:0008006" key="4">
    <source>
        <dbReference type="Google" id="ProtNLM"/>
    </source>
</evidence>
<gene>
    <name evidence="2" type="ORF">FRC54_02925</name>
</gene>
<comment type="caution">
    <text evidence="2">The sequence shown here is derived from an EMBL/GenBank/DDBJ whole genome shotgun (WGS) entry which is preliminary data.</text>
</comment>
<keyword evidence="1" id="KW-0472">Membrane</keyword>
<protein>
    <recommendedName>
        <fullName evidence="4">YitT family protein</fullName>
    </recommendedName>
</protein>
<name>A0A6N7IXA5_9FIRM</name>
<evidence type="ECO:0000313" key="3">
    <source>
        <dbReference type="Proteomes" id="UP000460257"/>
    </source>
</evidence>
<feature type="transmembrane region" description="Helical" evidence="1">
    <location>
        <begin position="153"/>
        <end position="172"/>
    </location>
</feature>
<keyword evidence="1" id="KW-1133">Transmembrane helix</keyword>
<evidence type="ECO:0000313" key="2">
    <source>
        <dbReference type="EMBL" id="MQN00933.1"/>
    </source>
</evidence>
<proteinExistence type="predicted"/>
<keyword evidence="3" id="KW-1185">Reference proteome</keyword>
<reference evidence="2" key="1">
    <citation type="journal article" date="2020" name="Appl. Environ. Microbiol.">
        <title>Medium-Chain Fatty Acid Synthesis by 'Candidatus Weimeria bifida' gen. nov., sp. nov., and 'Candidatus Pseudoramibacter fermentans' sp. nov.</title>
        <authorList>
            <person name="Scarborough M.J."/>
            <person name="Myers K.S."/>
            <person name="Donohue T.J."/>
            <person name="Noguera D.R."/>
        </authorList>
    </citation>
    <scope>NUCLEOTIDE SEQUENCE</scope>
    <source>
        <strain evidence="2">LCO1.1</strain>
    </source>
</reference>
<feature type="transmembrane region" description="Helical" evidence="1">
    <location>
        <begin position="76"/>
        <end position="95"/>
    </location>
</feature>